<dbReference type="PANTHER" id="PTHR33975:SF2">
    <property type="entry name" value="MYELIN-ASSOCIATED OLIGODENDROCYTE BASIC PROTEIN"/>
    <property type="match status" value="1"/>
</dbReference>
<comment type="caution">
    <text evidence="2">The sequence shown here is derived from an EMBL/GenBank/DDBJ whole genome shotgun (WGS) entry which is preliminary data.</text>
</comment>
<organism evidence="2 3">
    <name type="scientific">Prymnesium parvum</name>
    <name type="common">Toxic golden alga</name>
    <dbReference type="NCBI Taxonomy" id="97485"/>
    <lineage>
        <taxon>Eukaryota</taxon>
        <taxon>Haptista</taxon>
        <taxon>Haptophyta</taxon>
        <taxon>Prymnesiophyceae</taxon>
        <taxon>Prymnesiales</taxon>
        <taxon>Prymnesiaceae</taxon>
        <taxon>Prymnesium</taxon>
    </lineage>
</organism>
<sequence>MHAAASAMLLLLLDSSASALRVPTARPHPRASTLMQFGNPFENMKNPFADKMDGATTIALTLSFRCDKRGPSSVLGQLDKLASEADTSTLEGFSELCTDAALLLLRRSGEWLGCCGSAQHCGTDDQALAVFDKLAIREAAKFEDRDTGASVDAALAAAGLQGGTGKPTVAVVCILACVIGDREDSVPKSFSGDASKMRAGLEELAAAGNADQEVLALELFWVPGSDNEVLEPEEVTMDWPELMSC</sequence>
<proteinExistence type="predicted"/>
<keyword evidence="3" id="KW-1185">Reference proteome</keyword>
<dbReference type="InterPro" id="IPR010903">
    <property type="entry name" value="DUF1517"/>
</dbReference>
<dbReference type="Pfam" id="PF07466">
    <property type="entry name" value="DUF1517"/>
    <property type="match status" value="1"/>
</dbReference>
<reference evidence="2 3" key="1">
    <citation type="journal article" date="2024" name="Science">
        <title>Giant polyketide synthase enzymes in the biosynthesis of giant marine polyether toxins.</title>
        <authorList>
            <person name="Fallon T.R."/>
            <person name="Shende V.V."/>
            <person name="Wierzbicki I.H."/>
            <person name="Pendleton A.L."/>
            <person name="Watervoot N.F."/>
            <person name="Auber R.P."/>
            <person name="Gonzalez D.J."/>
            <person name="Wisecaver J.H."/>
            <person name="Moore B.S."/>
        </authorList>
    </citation>
    <scope>NUCLEOTIDE SEQUENCE [LARGE SCALE GENOMIC DNA]</scope>
    <source>
        <strain evidence="2 3">12B1</strain>
    </source>
</reference>
<dbReference type="PANTHER" id="PTHR33975">
    <property type="entry name" value="MYELIN-ASSOCIATED OLIGODENDROCYTE BASIC PROTEIN"/>
    <property type="match status" value="1"/>
</dbReference>
<accession>A0AB34K3I4</accession>
<feature type="chain" id="PRO_5044232920" evidence="1">
    <location>
        <begin position="20"/>
        <end position="245"/>
    </location>
</feature>
<keyword evidence="1" id="KW-0732">Signal</keyword>
<protein>
    <submittedName>
        <fullName evidence="2">Uncharacterized protein</fullName>
    </submittedName>
</protein>
<dbReference type="InterPro" id="IPR053023">
    <property type="entry name" value="FLAP_modulator"/>
</dbReference>
<dbReference type="AlphaFoldDB" id="A0AB34K3I4"/>
<dbReference type="Proteomes" id="UP001515480">
    <property type="component" value="Unassembled WGS sequence"/>
</dbReference>
<gene>
    <name evidence="2" type="ORF">AB1Y20_015620</name>
</gene>
<dbReference type="EMBL" id="JBGBPQ010000003">
    <property type="protein sequence ID" value="KAL1526929.1"/>
    <property type="molecule type" value="Genomic_DNA"/>
</dbReference>
<evidence type="ECO:0000256" key="1">
    <source>
        <dbReference type="SAM" id="SignalP"/>
    </source>
</evidence>
<feature type="signal peptide" evidence="1">
    <location>
        <begin position="1"/>
        <end position="19"/>
    </location>
</feature>
<name>A0AB34K3I4_PRYPA</name>
<evidence type="ECO:0000313" key="3">
    <source>
        <dbReference type="Proteomes" id="UP001515480"/>
    </source>
</evidence>
<evidence type="ECO:0000313" key="2">
    <source>
        <dbReference type="EMBL" id="KAL1526929.1"/>
    </source>
</evidence>